<evidence type="ECO:0000256" key="7">
    <source>
        <dbReference type="ARBA" id="ARBA00022989"/>
    </source>
</evidence>
<feature type="region of interest" description="Disordered" evidence="12">
    <location>
        <begin position="133"/>
        <end position="161"/>
    </location>
</feature>
<dbReference type="RefSeq" id="XP_066073456.1">
    <property type="nucleotide sequence ID" value="XM_066217359.1"/>
</dbReference>
<keyword evidence="6" id="KW-0653">Protein transport</keyword>
<keyword evidence="14" id="KW-1185">Reference proteome</keyword>
<evidence type="ECO:0000256" key="11">
    <source>
        <dbReference type="ARBA" id="ARBA00023170"/>
    </source>
</evidence>
<dbReference type="PANTHER" id="PTHR12504">
    <property type="entry name" value="MITOCHONDRIAL IMPORT RECEPTOR SUBUNIT TOM22"/>
    <property type="match status" value="1"/>
</dbReference>
<evidence type="ECO:0000256" key="8">
    <source>
        <dbReference type="ARBA" id="ARBA00023010"/>
    </source>
</evidence>
<evidence type="ECO:0000256" key="2">
    <source>
        <dbReference type="ARBA" id="ARBA00009874"/>
    </source>
</evidence>
<keyword evidence="3" id="KW-0813">Transport</keyword>
<evidence type="ECO:0000256" key="1">
    <source>
        <dbReference type="ARBA" id="ARBA00004572"/>
    </source>
</evidence>
<sequence>MVVVVEEVQDESSFQDTYAEEKNGLGEGERESDYETDSEVSSNFSEEIDNEDDLFNPNDETLYERIQALKDIIPPQTRSKLYSNYQTTKSWTLWSIQSTGTLAWWISTSALLVGLPLALAIEDETRIVQQEREMQMQSQGQQQLLGGPQQGQQQGVLPPGF</sequence>
<dbReference type="GO" id="GO:0005741">
    <property type="term" value="C:mitochondrial outer membrane"/>
    <property type="evidence" value="ECO:0007669"/>
    <property type="project" value="UniProtKB-SubCell"/>
</dbReference>
<gene>
    <name evidence="13" type="ORF">L201_001570</name>
</gene>
<dbReference type="InterPro" id="IPR005683">
    <property type="entry name" value="Tom22"/>
</dbReference>
<keyword evidence="8" id="KW-0811">Translocation</keyword>
<evidence type="ECO:0000313" key="14">
    <source>
        <dbReference type="Proteomes" id="UP001355207"/>
    </source>
</evidence>
<comment type="similarity">
    <text evidence="2">Belongs to the Tom22 family.</text>
</comment>
<organism evidence="13 14">
    <name type="scientific">Kwoniella dendrophila CBS 6074</name>
    <dbReference type="NCBI Taxonomy" id="1295534"/>
    <lineage>
        <taxon>Eukaryota</taxon>
        <taxon>Fungi</taxon>
        <taxon>Dikarya</taxon>
        <taxon>Basidiomycota</taxon>
        <taxon>Agaricomycotina</taxon>
        <taxon>Tremellomycetes</taxon>
        <taxon>Tremellales</taxon>
        <taxon>Cryptococcaceae</taxon>
        <taxon>Kwoniella</taxon>
    </lineage>
</organism>
<dbReference type="EMBL" id="CP144099">
    <property type="protein sequence ID" value="WWC86693.1"/>
    <property type="molecule type" value="Genomic_DNA"/>
</dbReference>
<evidence type="ECO:0000256" key="4">
    <source>
        <dbReference type="ARBA" id="ARBA00022692"/>
    </source>
</evidence>
<evidence type="ECO:0000256" key="6">
    <source>
        <dbReference type="ARBA" id="ARBA00022927"/>
    </source>
</evidence>
<evidence type="ECO:0000256" key="5">
    <source>
        <dbReference type="ARBA" id="ARBA00022787"/>
    </source>
</evidence>
<dbReference type="PANTHER" id="PTHR12504:SF0">
    <property type="entry name" value="MITOCHONDRIAL IMPORT RECEPTOR SUBUNIT TOM22 HOMOLOG"/>
    <property type="match status" value="1"/>
</dbReference>
<reference evidence="13 14" key="1">
    <citation type="submission" date="2024-01" db="EMBL/GenBank/DDBJ databases">
        <title>Comparative genomics of Cryptococcus and Kwoniella reveals pathogenesis evolution and contrasting modes of karyotype evolution via chromosome fusion or intercentromeric recombination.</title>
        <authorList>
            <person name="Coelho M.A."/>
            <person name="David-Palma M."/>
            <person name="Shea T."/>
            <person name="Bowers K."/>
            <person name="McGinley-Smith S."/>
            <person name="Mohammad A.W."/>
            <person name="Gnirke A."/>
            <person name="Yurkov A.M."/>
            <person name="Nowrousian M."/>
            <person name="Sun S."/>
            <person name="Cuomo C.A."/>
            <person name="Heitman J."/>
        </authorList>
    </citation>
    <scope>NUCLEOTIDE SEQUENCE [LARGE SCALE GENOMIC DNA]</scope>
    <source>
        <strain evidence="13 14">CBS 6074</strain>
    </source>
</reference>
<dbReference type="GeneID" id="91092242"/>
<evidence type="ECO:0000256" key="12">
    <source>
        <dbReference type="SAM" id="MobiDB-lite"/>
    </source>
</evidence>
<dbReference type="Pfam" id="PF04281">
    <property type="entry name" value="Tom22"/>
    <property type="match status" value="1"/>
</dbReference>
<evidence type="ECO:0000256" key="3">
    <source>
        <dbReference type="ARBA" id="ARBA00022448"/>
    </source>
</evidence>
<keyword evidence="5" id="KW-1000">Mitochondrion outer membrane</keyword>
<keyword evidence="4" id="KW-0812">Transmembrane</keyword>
<name>A0AAX4JP87_9TREE</name>
<feature type="compositionally biased region" description="Basic and acidic residues" evidence="12">
    <location>
        <begin position="19"/>
        <end position="33"/>
    </location>
</feature>
<dbReference type="GO" id="GO:0006886">
    <property type="term" value="P:intracellular protein transport"/>
    <property type="evidence" value="ECO:0007669"/>
    <property type="project" value="InterPro"/>
</dbReference>
<evidence type="ECO:0000313" key="13">
    <source>
        <dbReference type="EMBL" id="WWC86693.1"/>
    </source>
</evidence>
<comment type="subcellular location">
    <subcellularLocation>
        <location evidence="1">Mitochondrion outer membrane</location>
        <topology evidence="1">Single-pass membrane protein</topology>
    </subcellularLocation>
</comment>
<dbReference type="CDD" id="cd22884">
    <property type="entry name" value="TOM22"/>
    <property type="match status" value="1"/>
</dbReference>
<dbReference type="AlphaFoldDB" id="A0AAX4JP87"/>
<feature type="compositionally biased region" description="Low complexity" evidence="12">
    <location>
        <begin position="135"/>
        <end position="161"/>
    </location>
</feature>
<keyword evidence="7" id="KW-1133">Transmembrane helix</keyword>
<evidence type="ECO:0000256" key="9">
    <source>
        <dbReference type="ARBA" id="ARBA00023128"/>
    </source>
</evidence>
<proteinExistence type="inferred from homology"/>
<keyword evidence="10" id="KW-0472">Membrane</keyword>
<keyword evidence="11" id="KW-0675">Receptor</keyword>
<keyword evidence="9" id="KW-0496">Mitochondrion</keyword>
<evidence type="ECO:0008006" key="15">
    <source>
        <dbReference type="Google" id="ProtNLM"/>
    </source>
</evidence>
<feature type="region of interest" description="Disordered" evidence="12">
    <location>
        <begin position="8"/>
        <end position="57"/>
    </location>
</feature>
<dbReference type="Proteomes" id="UP001355207">
    <property type="component" value="Chromosome 2"/>
</dbReference>
<evidence type="ECO:0000256" key="10">
    <source>
        <dbReference type="ARBA" id="ARBA00023136"/>
    </source>
</evidence>
<protein>
    <recommendedName>
        <fullName evidence="15">Mitochondrial import receptor subunit tom22</fullName>
    </recommendedName>
</protein>
<accession>A0AAX4JP87</accession>